<dbReference type="HAMAP" id="MF_01161">
    <property type="entry name" value="tRNA_Ile_lys_synt"/>
    <property type="match status" value="1"/>
</dbReference>
<name>A0A7X0EBB1_9PROT</name>
<dbReference type="EC" id="6.3.4.19" evidence="6"/>
<dbReference type="PANTHER" id="PTHR43033">
    <property type="entry name" value="TRNA(ILE)-LYSIDINE SYNTHASE-RELATED"/>
    <property type="match status" value="1"/>
</dbReference>
<keyword evidence="1 6" id="KW-0436">Ligase</keyword>
<evidence type="ECO:0000313" key="9">
    <source>
        <dbReference type="Proteomes" id="UP000539175"/>
    </source>
</evidence>
<dbReference type="GO" id="GO:0006400">
    <property type="term" value="P:tRNA modification"/>
    <property type="evidence" value="ECO:0007669"/>
    <property type="project" value="UniProtKB-UniRule"/>
</dbReference>
<comment type="function">
    <text evidence="6">Ligates lysine onto the cytidine present at position 34 of the AUA codon-specific tRNA(Ile) that contains the anticodon CAU, in an ATP-dependent manner. Cytidine is converted to lysidine, thus changing the amino acid specificity of the tRNA from methionine to isoleucine.</text>
</comment>
<evidence type="ECO:0000256" key="6">
    <source>
        <dbReference type="HAMAP-Rule" id="MF_01161"/>
    </source>
</evidence>
<evidence type="ECO:0000256" key="1">
    <source>
        <dbReference type="ARBA" id="ARBA00022598"/>
    </source>
</evidence>
<protein>
    <recommendedName>
        <fullName evidence="6">tRNA(Ile)-lysidine synthase</fullName>
        <ecNumber evidence="6">6.3.4.19</ecNumber>
    </recommendedName>
    <alternativeName>
        <fullName evidence="6">tRNA(Ile)-2-lysyl-cytidine synthase</fullName>
    </alternativeName>
    <alternativeName>
        <fullName evidence="6">tRNA(Ile)-lysidine synthetase</fullName>
    </alternativeName>
</protein>
<keyword evidence="3 6" id="KW-0547">Nucleotide-binding</keyword>
<accession>A0A7X0EBB1</accession>
<dbReference type="Pfam" id="PF01171">
    <property type="entry name" value="ATP_bind_3"/>
    <property type="match status" value="1"/>
</dbReference>
<comment type="caution">
    <text evidence="8">The sequence shown here is derived from an EMBL/GenBank/DDBJ whole genome shotgun (WGS) entry which is preliminary data.</text>
</comment>
<organism evidence="8 9">
    <name type="scientific">Nitrospirillum iridis</name>
    <dbReference type="NCBI Taxonomy" id="765888"/>
    <lineage>
        <taxon>Bacteria</taxon>
        <taxon>Pseudomonadati</taxon>
        <taxon>Pseudomonadota</taxon>
        <taxon>Alphaproteobacteria</taxon>
        <taxon>Rhodospirillales</taxon>
        <taxon>Azospirillaceae</taxon>
        <taxon>Nitrospirillum</taxon>
    </lineage>
</organism>
<dbReference type="InterPro" id="IPR012795">
    <property type="entry name" value="tRNA_Ile_lys_synt_N"/>
</dbReference>
<gene>
    <name evidence="6" type="primary">tilS</name>
    <name evidence="8" type="ORF">FHS74_000478</name>
</gene>
<evidence type="ECO:0000256" key="2">
    <source>
        <dbReference type="ARBA" id="ARBA00022694"/>
    </source>
</evidence>
<dbReference type="Gene3D" id="3.40.50.620">
    <property type="entry name" value="HUPs"/>
    <property type="match status" value="1"/>
</dbReference>
<dbReference type="SUPFAM" id="SSF52402">
    <property type="entry name" value="Adenine nucleotide alpha hydrolases-like"/>
    <property type="match status" value="1"/>
</dbReference>
<dbReference type="AlphaFoldDB" id="A0A7X0EBB1"/>
<evidence type="ECO:0000256" key="4">
    <source>
        <dbReference type="ARBA" id="ARBA00022840"/>
    </source>
</evidence>
<dbReference type="GO" id="GO:0005524">
    <property type="term" value="F:ATP binding"/>
    <property type="evidence" value="ECO:0007669"/>
    <property type="project" value="UniProtKB-UniRule"/>
</dbReference>
<dbReference type="GO" id="GO:0032267">
    <property type="term" value="F:tRNA(Ile)-lysidine synthase activity"/>
    <property type="evidence" value="ECO:0007669"/>
    <property type="project" value="UniProtKB-EC"/>
</dbReference>
<dbReference type="EMBL" id="JACIIZ010000001">
    <property type="protein sequence ID" value="MBB6249945.1"/>
    <property type="molecule type" value="Genomic_DNA"/>
</dbReference>
<evidence type="ECO:0000259" key="7">
    <source>
        <dbReference type="Pfam" id="PF01171"/>
    </source>
</evidence>
<dbReference type="NCBIfam" id="TIGR02432">
    <property type="entry name" value="lysidine_TilS_N"/>
    <property type="match status" value="1"/>
</dbReference>
<dbReference type="InterPro" id="IPR014729">
    <property type="entry name" value="Rossmann-like_a/b/a_fold"/>
</dbReference>
<dbReference type="GO" id="GO:0005737">
    <property type="term" value="C:cytoplasm"/>
    <property type="evidence" value="ECO:0007669"/>
    <property type="project" value="UniProtKB-SubCell"/>
</dbReference>
<dbReference type="RefSeq" id="WP_184797082.1">
    <property type="nucleotide sequence ID" value="NZ_JACIIZ010000001.1"/>
</dbReference>
<comment type="domain">
    <text evidence="6">The N-terminal region contains the highly conserved SGGXDS motif, predicted to be a P-loop motif involved in ATP binding.</text>
</comment>
<dbReference type="Proteomes" id="UP000539175">
    <property type="component" value="Unassembled WGS sequence"/>
</dbReference>
<keyword evidence="6" id="KW-0963">Cytoplasm</keyword>
<feature type="domain" description="tRNA(Ile)-lysidine/2-thiocytidine synthase N-terminal" evidence="7">
    <location>
        <begin position="34"/>
        <end position="212"/>
    </location>
</feature>
<evidence type="ECO:0000313" key="8">
    <source>
        <dbReference type="EMBL" id="MBB6249945.1"/>
    </source>
</evidence>
<dbReference type="InterPro" id="IPR011063">
    <property type="entry name" value="TilS/TtcA_N"/>
</dbReference>
<comment type="subcellular location">
    <subcellularLocation>
        <location evidence="6">Cytoplasm</location>
    </subcellularLocation>
</comment>
<comment type="similarity">
    <text evidence="6">Belongs to the tRNA(Ile)-lysidine synthase family.</text>
</comment>
<evidence type="ECO:0000256" key="3">
    <source>
        <dbReference type="ARBA" id="ARBA00022741"/>
    </source>
</evidence>
<reference evidence="8 9" key="1">
    <citation type="submission" date="2020-08" db="EMBL/GenBank/DDBJ databases">
        <title>Genomic Encyclopedia of Type Strains, Phase IV (KMG-IV): sequencing the most valuable type-strain genomes for metagenomic binning, comparative biology and taxonomic classification.</title>
        <authorList>
            <person name="Goeker M."/>
        </authorList>
    </citation>
    <scope>NUCLEOTIDE SEQUENCE [LARGE SCALE GENOMIC DNA]</scope>
    <source>
        <strain evidence="8 9">DSM 22198</strain>
    </source>
</reference>
<dbReference type="PANTHER" id="PTHR43033:SF5">
    <property type="entry name" value="TRNA(ILE)-LYSIDINE SYNTHETASE"/>
    <property type="match status" value="1"/>
</dbReference>
<keyword evidence="9" id="KW-1185">Reference proteome</keyword>
<comment type="catalytic activity">
    <reaction evidence="5 6">
        <text>cytidine(34) in tRNA(Ile2) + L-lysine + ATP = lysidine(34) in tRNA(Ile2) + AMP + diphosphate + H(+)</text>
        <dbReference type="Rhea" id="RHEA:43744"/>
        <dbReference type="Rhea" id="RHEA-COMP:10625"/>
        <dbReference type="Rhea" id="RHEA-COMP:10670"/>
        <dbReference type="ChEBI" id="CHEBI:15378"/>
        <dbReference type="ChEBI" id="CHEBI:30616"/>
        <dbReference type="ChEBI" id="CHEBI:32551"/>
        <dbReference type="ChEBI" id="CHEBI:33019"/>
        <dbReference type="ChEBI" id="CHEBI:82748"/>
        <dbReference type="ChEBI" id="CHEBI:83665"/>
        <dbReference type="ChEBI" id="CHEBI:456215"/>
        <dbReference type="EC" id="6.3.4.19"/>
    </reaction>
</comment>
<keyword evidence="2 6" id="KW-0819">tRNA processing</keyword>
<feature type="binding site" evidence="6">
    <location>
        <begin position="38"/>
        <end position="43"/>
    </location>
    <ligand>
        <name>ATP</name>
        <dbReference type="ChEBI" id="CHEBI:30616"/>
    </ligand>
</feature>
<keyword evidence="4 6" id="KW-0067">ATP-binding</keyword>
<dbReference type="InterPro" id="IPR012094">
    <property type="entry name" value="tRNA_Ile_lys_synt"/>
</dbReference>
<sequence>MTNAGESRGTALNEALFARLMAPLGPYETAPVLAVGVSGGRDSLALTLLADRWARARGGHVIAFTVDHALRPESAAEAAQVGHWLAGRGIPHTTLTWEGPKPATGLQAAARQARHDLLAAACRARGILHLCLAHHREDQAETVALRLEGGSGADGLAGMAAARALADVRLLRPLLPVSRADLGATCRAFGQPWIDDPSNLMTRYARGRLRREGLARPVDDLLAQAADAGRARAALETAVAVAVAHHVMLAPEGYAVVAADALARLPRPVASRMLAGLAAALGGQPYAPASAAVGRLLAALPGLWTTDGGSLALTLAGCQARRLAGAGGRRLLLLLRQAGRMAPPVTVSGGGARWDGRFQAVGAAGAGLTLGALGTVDARRLAASDGVAFARLPKPVWPTLPAFRRGETLVAVPHLDWAVEPLRPPPALPGRGETWPRLAFRPLSPVAPSPFLPTVEAGLDVMAVVSDAGVII</sequence>
<dbReference type="CDD" id="cd01992">
    <property type="entry name" value="TilS_N"/>
    <property type="match status" value="1"/>
</dbReference>
<proteinExistence type="inferred from homology"/>
<evidence type="ECO:0000256" key="5">
    <source>
        <dbReference type="ARBA" id="ARBA00048539"/>
    </source>
</evidence>